<organism evidence="2">
    <name type="scientific">Camponotus floridanus</name>
    <name type="common">Florida carpenter ant</name>
    <dbReference type="NCBI Taxonomy" id="104421"/>
    <lineage>
        <taxon>Eukaryota</taxon>
        <taxon>Metazoa</taxon>
        <taxon>Ecdysozoa</taxon>
        <taxon>Arthropoda</taxon>
        <taxon>Hexapoda</taxon>
        <taxon>Insecta</taxon>
        <taxon>Pterygota</taxon>
        <taxon>Neoptera</taxon>
        <taxon>Endopterygota</taxon>
        <taxon>Hymenoptera</taxon>
        <taxon>Apocrita</taxon>
        <taxon>Aculeata</taxon>
        <taxon>Formicoidea</taxon>
        <taxon>Formicidae</taxon>
        <taxon>Formicinae</taxon>
        <taxon>Camponotus</taxon>
    </lineage>
</organism>
<reference evidence="1 2" key="1">
    <citation type="journal article" date="2010" name="Science">
        <title>Genomic comparison of the ants Camponotus floridanus and Harpegnathos saltator.</title>
        <authorList>
            <person name="Bonasio R."/>
            <person name="Zhang G."/>
            <person name="Ye C."/>
            <person name="Mutti N.S."/>
            <person name="Fang X."/>
            <person name="Qin N."/>
            <person name="Donahue G."/>
            <person name="Yang P."/>
            <person name="Li Q."/>
            <person name="Li C."/>
            <person name="Zhang P."/>
            <person name="Huang Z."/>
            <person name="Berger S.L."/>
            <person name="Reinberg D."/>
            <person name="Wang J."/>
            <person name="Liebig J."/>
        </authorList>
    </citation>
    <scope>NUCLEOTIDE SEQUENCE [LARGE SCALE GENOMIC DNA]</scope>
    <source>
        <strain evidence="2">C129</strain>
    </source>
</reference>
<name>E1ZV91_CAMFO</name>
<dbReference type="InParanoid" id="E1ZV91"/>
<feature type="non-terminal residue" evidence="1">
    <location>
        <position position="1"/>
    </location>
</feature>
<protein>
    <submittedName>
        <fullName evidence="1">Uncharacterized protein</fullName>
    </submittedName>
</protein>
<dbReference type="EMBL" id="GL434485">
    <property type="protein sequence ID" value="EFN74898.1"/>
    <property type="molecule type" value="Genomic_DNA"/>
</dbReference>
<accession>E1ZV91</accession>
<gene>
    <name evidence="1" type="ORF">EAG_09141</name>
</gene>
<dbReference type="OrthoDB" id="7555393at2759"/>
<dbReference type="AlphaFoldDB" id="E1ZV91"/>
<evidence type="ECO:0000313" key="2">
    <source>
        <dbReference type="Proteomes" id="UP000000311"/>
    </source>
</evidence>
<proteinExistence type="predicted"/>
<evidence type="ECO:0000313" key="1">
    <source>
        <dbReference type="EMBL" id="EFN74898.1"/>
    </source>
</evidence>
<keyword evidence="2" id="KW-1185">Reference proteome</keyword>
<feature type="non-terminal residue" evidence="1">
    <location>
        <position position="50"/>
    </location>
</feature>
<sequence>FIIVEFHDGLQLIPAIWFNADKQTCIWPSHYKTKLRINKAIIKQETPQNE</sequence>
<dbReference type="Proteomes" id="UP000000311">
    <property type="component" value="Unassembled WGS sequence"/>
</dbReference>